<dbReference type="RefSeq" id="WP_094864577.1">
    <property type="nucleotide sequence ID" value="NZ_NKYE01000014.1"/>
</dbReference>
<evidence type="ECO:0000256" key="1">
    <source>
        <dbReference type="ARBA" id="ARBA00023125"/>
    </source>
</evidence>
<dbReference type="GO" id="GO:0003677">
    <property type="term" value="F:DNA binding"/>
    <property type="evidence" value="ECO:0007669"/>
    <property type="project" value="UniProtKB-KW"/>
</dbReference>
<dbReference type="PANTHER" id="PTHR30204:SF93">
    <property type="entry name" value="HTH MERR-TYPE DOMAIN-CONTAINING PROTEIN"/>
    <property type="match status" value="1"/>
</dbReference>
<feature type="compositionally biased region" description="Basic and acidic residues" evidence="2">
    <location>
        <begin position="185"/>
        <end position="201"/>
    </location>
</feature>
<dbReference type="InterPro" id="IPR009061">
    <property type="entry name" value="DNA-bd_dom_put_sf"/>
</dbReference>
<gene>
    <name evidence="4" type="ORF">CFN78_20985</name>
</gene>
<dbReference type="PROSITE" id="PS50937">
    <property type="entry name" value="HTH_MERR_2"/>
    <property type="match status" value="1"/>
</dbReference>
<accession>A0A263CYN5</accession>
<feature type="region of interest" description="Disordered" evidence="2">
    <location>
        <begin position="185"/>
        <end position="204"/>
    </location>
</feature>
<dbReference type="Proteomes" id="UP000242444">
    <property type="component" value="Unassembled WGS sequence"/>
</dbReference>
<evidence type="ECO:0000313" key="5">
    <source>
        <dbReference type="Proteomes" id="UP000242444"/>
    </source>
</evidence>
<proteinExistence type="predicted"/>
<dbReference type="Pfam" id="PF13411">
    <property type="entry name" value="MerR_1"/>
    <property type="match status" value="1"/>
</dbReference>
<comment type="caution">
    <text evidence="4">The sequence shown here is derived from an EMBL/GenBank/DDBJ whole genome shotgun (WGS) entry which is preliminary data.</text>
</comment>
<dbReference type="InterPro" id="IPR000551">
    <property type="entry name" value="MerR-type_HTH_dom"/>
</dbReference>
<dbReference type="SMART" id="SM00422">
    <property type="entry name" value="HTH_MERR"/>
    <property type="match status" value="1"/>
</dbReference>
<evidence type="ECO:0000313" key="4">
    <source>
        <dbReference type="EMBL" id="OZM71274.1"/>
    </source>
</evidence>
<evidence type="ECO:0000259" key="3">
    <source>
        <dbReference type="PROSITE" id="PS50937"/>
    </source>
</evidence>
<keyword evidence="1" id="KW-0238">DNA-binding</keyword>
<evidence type="ECO:0000256" key="2">
    <source>
        <dbReference type="SAM" id="MobiDB-lite"/>
    </source>
</evidence>
<dbReference type="OrthoDB" id="4569196at2"/>
<sequence length="251" mass="28171">MGWSTRQLADIAGTTLKTVRYYHTVGLLDEPERAANGYKQYQLRHLVRLLRIRRLVDLGVPLSSIAAMEESDENAEQALRTLDSELAASIERQQRIRDELAEIFQHRSLIDLPPGFAGAPAGLSDADRSLVMIYSRVYESSMATALTEDRPDSPSLTKLGEEFQSLPEDASEETRQRLARDFAPEMRRRHQEHPSLKEPKARGARGQAFATSVMVEALTSLYNMAQLDVLRRANEIVIEDELPAAEPGDPE</sequence>
<dbReference type="InParanoid" id="A0A263CYN5"/>
<dbReference type="InterPro" id="IPR047057">
    <property type="entry name" value="MerR_fam"/>
</dbReference>
<protein>
    <submittedName>
        <fullName evidence="4">MerR family transcriptional regulator</fullName>
    </submittedName>
</protein>
<organism evidence="4 5">
    <name type="scientific">Amycolatopsis antarctica</name>
    <dbReference type="NCBI Taxonomy" id="1854586"/>
    <lineage>
        <taxon>Bacteria</taxon>
        <taxon>Bacillati</taxon>
        <taxon>Actinomycetota</taxon>
        <taxon>Actinomycetes</taxon>
        <taxon>Pseudonocardiales</taxon>
        <taxon>Pseudonocardiaceae</taxon>
        <taxon>Amycolatopsis</taxon>
    </lineage>
</organism>
<dbReference type="PANTHER" id="PTHR30204">
    <property type="entry name" value="REDOX-CYCLING DRUG-SENSING TRANSCRIPTIONAL ACTIVATOR SOXR"/>
    <property type="match status" value="1"/>
</dbReference>
<dbReference type="GO" id="GO:0003700">
    <property type="term" value="F:DNA-binding transcription factor activity"/>
    <property type="evidence" value="ECO:0007669"/>
    <property type="project" value="InterPro"/>
</dbReference>
<dbReference type="EMBL" id="NKYE01000014">
    <property type="protein sequence ID" value="OZM71274.1"/>
    <property type="molecule type" value="Genomic_DNA"/>
</dbReference>
<reference evidence="4 5" key="1">
    <citation type="submission" date="2017-07" db="EMBL/GenBank/DDBJ databases">
        <title>Amycolatopsis antarcticus sp. nov., isolated from the surface of an Antarcticus brown macroalga.</title>
        <authorList>
            <person name="Wang J."/>
            <person name="Leiva S."/>
            <person name="Huang J."/>
            <person name="Huang Y."/>
        </authorList>
    </citation>
    <scope>NUCLEOTIDE SEQUENCE [LARGE SCALE GENOMIC DNA]</scope>
    <source>
        <strain evidence="4 5">AU-G6</strain>
    </source>
</reference>
<dbReference type="SUPFAM" id="SSF46955">
    <property type="entry name" value="Putative DNA-binding domain"/>
    <property type="match status" value="1"/>
</dbReference>
<feature type="domain" description="HTH merR-type" evidence="3">
    <location>
        <begin position="1"/>
        <end position="71"/>
    </location>
</feature>
<dbReference type="Gene3D" id="1.10.1660.10">
    <property type="match status" value="1"/>
</dbReference>
<keyword evidence="5" id="KW-1185">Reference proteome</keyword>
<dbReference type="AlphaFoldDB" id="A0A263CYN5"/>
<name>A0A263CYN5_9PSEU</name>